<evidence type="ECO:0000313" key="5">
    <source>
        <dbReference type="RefSeq" id="XP_022937601.1"/>
    </source>
</evidence>
<organism evidence="4 5">
    <name type="scientific">Cucurbita moschata</name>
    <name type="common">Winter crookneck squash</name>
    <name type="synonym">Cucurbita pepo var. moschata</name>
    <dbReference type="NCBI Taxonomy" id="3662"/>
    <lineage>
        <taxon>Eukaryota</taxon>
        <taxon>Viridiplantae</taxon>
        <taxon>Streptophyta</taxon>
        <taxon>Embryophyta</taxon>
        <taxon>Tracheophyta</taxon>
        <taxon>Spermatophyta</taxon>
        <taxon>Magnoliopsida</taxon>
        <taxon>eudicotyledons</taxon>
        <taxon>Gunneridae</taxon>
        <taxon>Pentapetalae</taxon>
        <taxon>rosids</taxon>
        <taxon>fabids</taxon>
        <taxon>Cucurbitales</taxon>
        <taxon>Cucurbitaceae</taxon>
        <taxon>Cucurbiteae</taxon>
        <taxon>Cucurbita</taxon>
    </lineage>
</organism>
<feature type="compositionally biased region" description="Basic and acidic residues" evidence="3">
    <location>
        <begin position="58"/>
        <end position="71"/>
    </location>
</feature>
<dbReference type="Pfam" id="PF13181">
    <property type="entry name" value="TPR_8"/>
    <property type="match status" value="1"/>
</dbReference>
<keyword evidence="4" id="KW-1185">Reference proteome</keyword>
<dbReference type="SUPFAM" id="SSF48452">
    <property type="entry name" value="TPR-like"/>
    <property type="match status" value="1"/>
</dbReference>
<name>A0A6J1FAT2_CUCMO</name>
<dbReference type="Gene3D" id="1.25.40.10">
    <property type="entry name" value="Tetratricopeptide repeat domain"/>
    <property type="match status" value="1"/>
</dbReference>
<feature type="repeat" description="TPR" evidence="1">
    <location>
        <begin position="132"/>
        <end position="165"/>
    </location>
</feature>
<feature type="coiled-coil region" evidence="2">
    <location>
        <begin position="165"/>
        <end position="192"/>
    </location>
</feature>
<evidence type="ECO:0000256" key="1">
    <source>
        <dbReference type="PROSITE-ProRule" id="PRU00339"/>
    </source>
</evidence>
<feature type="region of interest" description="Disordered" evidence="3">
    <location>
        <begin position="1"/>
        <end position="84"/>
    </location>
</feature>
<dbReference type="InterPro" id="IPR052769">
    <property type="entry name" value="TPR_domain_protein"/>
</dbReference>
<dbReference type="PANTHER" id="PTHR46014">
    <property type="entry name" value="TETRATRICOPEPTIDE REPEAT PROTEIN 1"/>
    <property type="match status" value="1"/>
</dbReference>
<dbReference type="PROSITE" id="PS50005">
    <property type="entry name" value="TPR"/>
    <property type="match status" value="3"/>
</dbReference>
<dbReference type="RefSeq" id="XP_022937601.1">
    <property type="nucleotide sequence ID" value="XM_023081833.1"/>
</dbReference>
<evidence type="ECO:0000313" key="4">
    <source>
        <dbReference type="Proteomes" id="UP000504609"/>
    </source>
</evidence>
<dbReference type="InterPro" id="IPR019734">
    <property type="entry name" value="TPR_rpt"/>
</dbReference>
<dbReference type="PANTHER" id="PTHR46014:SF1">
    <property type="entry name" value="TETRATRICOPEPTIDE REPEAT PROTEIN 1"/>
    <property type="match status" value="1"/>
</dbReference>
<evidence type="ECO:0000256" key="2">
    <source>
        <dbReference type="SAM" id="Coils"/>
    </source>
</evidence>
<accession>A0A6J1FAT2</accession>
<dbReference type="GeneID" id="111443960"/>
<feature type="compositionally biased region" description="Polar residues" evidence="3">
    <location>
        <begin position="20"/>
        <end position="40"/>
    </location>
</feature>
<dbReference type="AlphaFoldDB" id="A0A6J1FAT2"/>
<dbReference type="SMART" id="SM00028">
    <property type="entry name" value="TPR"/>
    <property type="match status" value="3"/>
</dbReference>
<reference evidence="5" key="1">
    <citation type="submission" date="2025-08" db="UniProtKB">
        <authorList>
            <consortium name="RefSeq"/>
        </authorList>
    </citation>
    <scope>IDENTIFICATION</scope>
    <source>
        <tissue evidence="5">Young leaves</tissue>
    </source>
</reference>
<feature type="repeat" description="TPR" evidence="1">
    <location>
        <begin position="166"/>
        <end position="199"/>
    </location>
</feature>
<evidence type="ECO:0000256" key="3">
    <source>
        <dbReference type="SAM" id="MobiDB-lite"/>
    </source>
</evidence>
<proteinExistence type="predicted"/>
<feature type="repeat" description="TPR" evidence="1">
    <location>
        <begin position="91"/>
        <end position="124"/>
    </location>
</feature>
<keyword evidence="2" id="KW-0175">Coiled coil</keyword>
<gene>
    <name evidence="5" type="primary">LOC111443960</name>
</gene>
<protein>
    <submittedName>
        <fullName evidence="5">Tetratricopeptide repeat protein 1-like</fullName>
    </submittedName>
</protein>
<dbReference type="KEGG" id="cmos:111443960"/>
<dbReference type="Proteomes" id="UP000504609">
    <property type="component" value="Unplaced"/>
</dbReference>
<keyword evidence="1" id="KW-0802">TPR repeat</keyword>
<dbReference type="Pfam" id="PF00515">
    <property type="entry name" value="TPR_1"/>
    <property type="match status" value="1"/>
</dbReference>
<dbReference type="InterPro" id="IPR011990">
    <property type="entry name" value="TPR-like_helical_dom_sf"/>
</dbReference>
<sequence length="263" mass="29064">MVRIEMEETEDEVPSPPKASASNKNATDSSGGASTSNVSKDPSDGYETASDGELGDSGDERQEHTDQHSEQEAQIATPSEDEIKEKALAEANIAKMAGNKLFGEGKYEEALLEYDRALTISPDMPSAVELRSICQANRGACFLKQEKYDDTVKACSKAIELNPAYVKALSRRAEAREKLEHFEEAINDMKKILELDSSNDQAKKAIRRLEPLAEQKREKMKEEMIGKLKEMGNSLLGRFGMSVDNFKAVKDPNTGSYSISFQQ</sequence>